<dbReference type="InterPro" id="IPR007630">
    <property type="entry name" value="RNA_pol_sigma70_r4"/>
</dbReference>
<gene>
    <name evidence="3" type="ORF">A2664_03550</name>
</gene>
<proteinExistence type="predicted"/>
<dbReference type="SUPFAM" id="SSF88659">
    <property type="entry name" value="Sigma3 and sigma4 domains of RNA polymerase sigma factors"/>
    <property type="match status" value="1"/>
</dbReference>
<dbReference type="Proteomes" id="UP000178873">
    <property type="component" value="Unassembled WGS sequence"/>
</dbReference>
<dbReference type="PROSITE" id="PS51913">
    <property type="entry name" value="HTH_HARE"/>
    <property type="match status" value="1"/>
</dbReference>
<evidence type="ECO:0000313" key="3">
    <source>
        <dbReference type="EMBL" id="OHA17667.1"/>
    </source>
</evidence>
<dbReference type="PRINTS" id="PR00046">
    <property type="entry name" value="SIGMA70FCT"/>
</dbReference>
<dbReference type="STRING" id="1802301.A2664_03550"/>
<dbReference type="GO" id="GO:0006352">
    <property type="term" value="P:DNA-templated transcription initiation"/>
    <property type="evidence" value="ECO:0007669"/>
    <property type="project" value="InterPro"/>
</dbReference>
<dbReference type="PANTHER" id="PTHR30603:SF47">
    <property type="entry name" value="RNA POLYMERASE SIGMA FACTOR SIGD, CHLOROPLASTIC"/>
    <property type="match status" value="1"/>
</dbReference>
<sequence length="340" mass="39631">MKMKPKQVVKRLLVVLPERAREVIIARYGLGKSSERQTLESIGQRYGITRERVRQIENYALHNIRKSDQFKKEVPSFEELEKIVDSLGGIIAEKDLLMHMTKDKTLQNNVMFMLVLGESFFREKEDDTFYHRWHIDQDLSRSVHESLRRLYKNLKDNDIIPEADMVAAFLEHLKDVSEKYKNEEVLKRWLSMTKTIGKNPLGEWGLASSPNIRAKGMRDYAFLVLRRHGSPIHFRDVAKSITQLFGKKAHVATTHNELIKDPRFVLVGRGLYALSEWGYVSGVVRDVIRKVLEKNGSLSKEEVIDKVLKERYVKENTIIVNLQNQKYFKKDKDGKYSIVV</sequence>
<organism evidence="3 4">
    <name type="scientific">Candidatus Taylorbacteria bacterium RIFCSPHIGHO2_01_FULL_46_22b</name>
    <dbReference type="NCBI Taxonomy" id="1802301"/>
    <lineage>
        <taxon>Bacteria</taxon>
        <taxon>Candidatus Tayloriibacteriota</taxon>
    </lineage>
</organism>
<feature type="domain" description="HTH HARE-type" evidence="2">
    <location>
        <begin position="215"/>
        <end position="277"/>
    </location>
</feature>
<dbReference type="Gene3D" id="1.10.10.1250">
    <property type="entry name" value="RNA polymerase, subunit delta, N-terminal domain"/>
    <property type="match status" value="1"/>
</dbReference>
<dbReference type="Gene3D" id="1.10.10.10">
    <property type="entry name" value="Winged helix-like DNA-binding domain superfamily/Winged helix DNA-binding domain"/>
    <property type="match status" value="1"/>
</dbReference>
<dbReference type="InterPro" id="IPR036388">
    <property type="entry name" value="WH-like_DNA-bd_sf"/>
</dbReference>
<dbReference type="InterPro" id="IPR007759">
    <property type="entry name" value="Asxl_HARE-HTH"/>
</dbReference>
<accession>A0A1G2M1C7</accession>
<dbReference type="InterPro" id="IPR000943">
    <property type="entry name" value="RNA_pol_sigma70"/>
</dbReference>
<keyword evidence="1" id="KW-0804">Transcription</keyword>
<dbReference type="InterPro" id="IPR038087">
    <property type="entry name" value="RNAP_delta_N_dom_sf"/>
</dbReference>
<name>A0A1G2M1C7_9BACT</name>
<dbReference type="Pfam" id="PF04545">
    <property type="entry name" value="Sigma70_r4"/>
    <property type="match status" value="1"/>
</dbReference>
<dbReference type="AlphaFoldDB" id="A0A1G2M1C7"/>
<dbReference type="InterPro" id="IPR013324">
    <property type="entry name" value="RNA_pol_sigma_r3/r4-like"/>
</dbReference>
<evidence type="ECO:0000259" key="2">
    <source>
        <dbReference type="PROSITE" id="PS51913"/>
    </source>
</evidence>
<reference evidence="3 4" key="1">
    <citation type="journal article" date="2016" name="Nat. Commun.">
        <title>Thousands of microbial genomes shed light on interconnected biogeochemical processes in an aquifer system.</title>
        <authorList>
            <person name="Anantharaman K."/>
            <person name="Brown C.T."/>
            <person name="Hug L.A."/>
            <person name="Sharon I."/>
            <person name="Castelle C.J."/>
            <person name="Probst A.J."/>
            <person name="Thomas B.C."/>
            <person name="Singh A."/>
            <person name="Wilkins M.J."/>
            <person name="Karaoz U."/>
            <person name="Brodie E.L."/>
            <person name="Williams K.H."/>
            <person name="Hubbard S.S."/>
            <person name="Banfield J.F."/>
        </authorList>
    </citation>
    <scope>NUCLEOTIDE SEQUENCE [LARGE SCALE GENOMIC DNA]</scope>
</reference>
<dbReference type="PANTHER" id="PTHR30603">
    <property type="entry name" value="RNA POLYMERASE SIGMA FACTOR RPO"/>
    <property type="match status" value="1"/>
</dbReference>
<dbReference type="InterPro" id="IPR050239">
    <property type="entry name" value="Sigma-70_RNA_pol_init_factors"/>
</dbReference>
<dbReference type="CDD" id="cd06171">
    <property type="entry name" value="Sigma70_r4"/>
    <property type="match status" value="1"/>
</dbReference>
<dbReference type="EMBL" id="MHRF01000013">
    <property type="protein sequence ID" value="OHA17667.1"/>
    <property type="molecule type" value="Genomic_DNA"/>
</dbReference>
<evidence type="ECO:0000256" key="1">
    <source>
        <dbReference type="ARBA" id="ARBA00023163"/>
    </source>
</evidence>
<protein>
    <recommendedName>
        <fullName evidence="2">HTH HARE-type domain-containing protein</fullName>
    </recommendedName>
</protein>
<dbReference type="GO" id="GO:0003700">
    <property type="term" value="F:DNA-binding transcription factor activity"/>
    <property type="evidence" value="ECO:0007669"/>
    <property type="project" value="InterPro"/>
</dbReference>
<comment type="caution">
    <text evidence="3">The sequence shown here is derived from an EMBL/GenBank/DDBJ whole genome shotgun (WGS) entry which is preliminary data.</text>
</comment>
<evidence type="ECO:0000313" key="4">
    <source>
        <dbReference type="Proteomes" id="UP000178873"/>
    </source>
</evidence>